<dbReference type="Proteomes" id="UP000409037">
    <property type="component" value="Unassembled WGS sequence"/>
</dbReference>
<name>A0A5E7UGR1_PSEFL</name>
<dbReference type="AlphaFoldDB" id="A0A5E7UGR1"/>
<gene>
    <name evidence="1" type="ORF">PS833_05733</name>
</gene>
<protein>
    <submittedName>
        <fullName evidence="1">Uncharacterized protein</fullName>
    </submittedName>
</protein>
<evidence type="ECO:0000313" key="1">
    <source>
        <dbReference type="EMBL" id="VVO40008.1"/>
    </source>
</evidence>
<accession>A0A5E7UGR1</accession>
<organism evidence="1 2">
    <name type="scientific">Pseudomonas fluorescens</name>
    <dbReference type="NCBI Taxonomy" id="294"/>
    <lineage>
        <taxon>Bacteria</taxon>
        <taxon>Pseudomonadati</taxon>
        <taxon>Pseudomonadota</taxon>
        <taxon>Gammaproteobacteria</taxon>
        <taxon>Pseudomonadales</taxon>
        <taxon>Pseudomonadaceae</taxon>
        <taxon>Pseudomonas</taxon>
    </lineage>
</organism>
<dbReference type="EMBL" id="CABVHU010000020">
    <property type="protein sequence ID" value="VVO40008.1"/>
    <property type="molecule type" value="Genomic_DNA"/>
</dbReference>
<evidence type="ECO:0000313" key="2">
    <source>
        <dbReference type="Proteomes" id="UP000409037"/>
    </source>
</evidence>
<proteinExistence type="predicted"/>
<sequence>MQRRALDEQESVGSSEPKAQLASVLPDPAPSRAGSLPQLKCVPLWERARSPMAATRYFAEHHRI</sequence>
<reference evidence="1 2" key="1">
    <citation type="submission" date="2019-09" db="EMBL/GenBank/DDBJ databases">
        <authorList>
            <person name="Chandra G."/>
            <person name="Truman W A."/>
        </authorList>
    </citation>
    <scope>NUCLEOTIDE SEQUENCE [LARGE SCALE GENOMIC DNA]</scope>
    <source>
        <strain evidence="1">PS833</strain>
    </source>
</reference>